<accession>A0A942E2V3</accession>
<dbReference type="Proteomes" id="UP000680348">
    <property type="component" value="Unassembled WGS sequence"/>
</dbReference>
<keyword evidence="3 6" id="KW-0808">Transferase</keyword>
<gene>
    <name evidence="6" type="ORF">KEU06_13325</name>
</gene>
<organism evidence="6 7">
    <name type="scientific">Pseudaminobacter soli</name>
    <name type="common">ex Zhang et al. 2022</name>
    <dbReference type="NCBI Taxonomy" id="2831468"/>
    <lineage>
        <taxon>Bacteria</taxon>
        <taxon>Pseudomonadati</taxon>
        <taxon>Pseudomonadota</taxon>
        <taxon>Alphaproteobacteria</taxon>
        <taxon>Hyphomicrobiales</taxon>
        <taxon>Phyllobacteriaceae</taxon>
        <taxon>Pseudaminobacter</taxon>
    </lineage>
</organism>
<dbReference type="RefSeq" id="WP_188255145.1">
    <property type="nucleotide sequence ID" value="NZ_JABVCF010000006.1"/>
</dbReference>
<evidence type="ECO:0000313" key="6">
    <source>
        <dbReference type="EMBL" id="MBS3649590.1"/>
    </source>
</evidence>
<dbReference type="AlphaFoldDB" id="A0A942E2V3"/>
<protein>
    <recommendedName>
        <fullName evidence="2">phosphoribosylglycinamide formyltransferase 1</fullName>
        <ecNumber evidence="2">2.1.2.2</ecNumber>
    </recommendedName>
</protein>
<dbReference type="SUPFAM" id="SSF53328">
    <property type="entry name" value="Formyltransferase"/>
    <property type="match status" value="1"/>
</dbReference>
<dbReference type="CDD" id="cd08653">
    <property type="entry name" value="FMT_core_like_3"/>
    <property type="match status" value="1"/>
</dbReference>
<dbReference type="PANTHER" id="PTHR43369:SF2">
    <property type="entry name" value="PHOSPHORIBOSYLGLYCINAMIDE FORMYLTRANSFERASE"/>
    <property type="match status" value="1"/>
</dbReference>
<dbReference type="GO" id="GO:0005829">
    <property type="term" value="C:cytosol"/>
    <property type="evidence" value="ECO:0007669"/>
    <property type="project" value="TreeGrafter"/>
</dbReference>
<name>A0A942E2V3_9HYPH</name>
<dbReference type="EMBL" id="JAGWCR010000006">
    <property type="protein sequence ID" value="MBS3649590.1"/>
    <property type="molecule type" value="Genomic_DNA"/>
</dbReference>
<comment type="pathway">
    <text evidence="1">Purine metabolism; IMP biosynthesis via de novo pathway; N(2)-formyl-N(1)-(5-phospho-D-ribosyl)glycinamide from N(1)-(5-phospho-D-ribosyl)glycinamide (10-formyl THF route): step 1/1.</text>
</comment>
<dbReference type="GO" id="GO:0004644">
    <property type="term" value="F:phosphoribosylglycinamide formyltransferase activity"/>
    <property type="evidence" value="ECO:0007669"/>
    <property type="project" value="UniProtKB-EC"/>
</dbReference>
<keyword evidence="4" id="KW-0658">Purine biosynthesis</keyword>
<dbReference type="GO" id="GO:0006189">
    <property type="term" value="P:'de novo' IMP biosynthetic process"/>
    <property type="evidence" value="ECO:0007669"/>
    <property type="project" value="TreeGrafter"/>
</dbReference>
<evidence type="ECO:0000256" key="2">
    <source>
        <dbReference type="ARBA" id="ARBA00012254"/>
    </source>
</evidence>
<evidence type="ECO:0000256" key="3">
    <source>
        <dbReference type="ARBA" id="ARBA00022679"/>
    </source>
</evidence>
<feature type="domain" description="Formyl transferase N-terminal" evidence="5">
    <location>
        <begin position="121"/>
        <end position="236"/>
    </location>
</feature>
<comment type="caution">
    <text evidence="6">The sequence shown here is derived from an EMBL/GenBank/DDBJ whole genome shotgun (WGS) entry which is preliminary data.</text>
</comment>
<evidence type="ECO:0000313" key="7">
    <source>
        <dbReference type="Proteomes" id="UP000680348"/>
    </source>
</evidence>
<dbReference type="PANTHER" id="PTHR43369">
    <property type="entry name" value="PHOSPHORIBOSYLGLYCINAMIDE FORMYLTRANSFERASE"/>
    <property type="match status" value="1"/>
</dbReference>
<proteinExistence type="predicted"/>
<dbReference type="Pfam" id="PF00551">
    <property type="entry name" value="Formyl_trans_N"/>
    <property type="match status" value="1"/>
</dbReference>
<keyword evidence="7" id="KW-1185">Reference proteome</keyword>
<dbReference type="InterPro" id="IPR036477">
    <property type="entry name" value="Formyl_transf_N_sf"/>
</dbReference>
<dbReference type="Gene3D" id="3.40.50.170">
    <property type="entry name" value="Formyl transferase, N-terminal domain"/>
    <property type="match status" value="1"/>
</dbReference>
<sequence length="275" mass="29748">MIAETGSFGTEQPGGSASRRGPEALIVIVTEGGPHIWGIVNAIAARFGRPTVILENPESKSVILRRRARRLGWISTAGQLGTMVIIRGAKVLMTRRLAELAQNDGFDTSPPPADTIIKVPSANSPEFVKAIRRINPDVVLLAGCRLLKPETLAAIPCPVLNYHAGITPKYRGMNGGYWALATGDAANFGTTVHLVDAGVDTGAVLHQVQGRPAKGDTIATYALTMAALSRDICIRAIEDAISYKLSPFEPALTSRQWYHPTLWSYLWTGLTRRVW</sequence>
<evidence type="ECO:0000256" key="1">
    <source>
        <dbReference type="ARBA" id="ARBA00005054"/>
    </source>
</evidence>
<dbReference type="EC" id="2.1.2.2" evidence="2"/>
<evidence type="ECO:0000259" key="5">
    <source>
        <dbReference type="Pfam" id="PF00551"/>
    </source>
</evidence>
<dbReference type="InterPro" id="IPR002376">
    <property type="entry name" value="Formyl_transf_N"/>
</dbReference>
<reference evidence="6" key="1">
    <citation type="submission" date="2021-04" db="EMBL/GenBank/DDBJ databases">
        <title>Pseudaminobacter soli sp. nov., isolated from paddy soil contaminated by heavy metals.</title>
        <authorList>
            <person name="Zhang K."/>
        </authorList>
    </citation>
    <scope>NUCLEOTIDE SEQUENCE</scope>
    <source>
        <strain evidence="6">19-2017</strain>
    </source>
</reference>
<evidence type="ECO:0000256" key="4">
    <source>
        <dbReference type="ARBA" id="ARBA00022755"/>
    </source>
</evidence>